<feature type="compositionally biased region" description="Low complexity" evidence="4">
    <location>
        <begin position="22"/>
        <end position="32"/>
    </location>
</feature>
<dbReference type="InterPro" id="IPR018287">
    <property type="entry name" value="Hap4_TF_heteromerisation"/>
</dbReference>
<feature type="region of interest" description="Disordered" evidence="4">
    <location>
        <begin position="156"/>
        <end position="210"/>
    </location>
</feature>
<feature type="region of interest" description="Disordered" evidence="4">
    <location>
        <begin position="356"/>
        <end position="413"/>
    </location>
</feature>
<dbReference type="InterPro" id="IPR004827">
    <property type="entry name" value="bZIP"/>
</dbReference>
<dbReference type="GO" id="GO:0000976">
    <property type="term" value="F:transcription cis-regulatory region binding"/>
    <property type="evidence" value="ECO:0007669"/>
    <property type="project" value="InterPro"/>
</dbReference>
<dbReference type="Pfam" id="PF10297">
    <property type="entry name" value="Hap4_Hap_bind"/>
    <property type="match status" value="1"/>
</dbReference>
<feature type="region of interest" description="Disordered" evidence="4">
    <location>
        <begin position="465"/>
        <end position="485"/>
    </location>
</feature>
<dbReference type="GO" id="GO:0090575">
    <property type="term" value="C:RNA polymerase II transcription regulator complex"/>
    <property type="evidence" value="ECO:0007669"/>
    <property type="project" value="TreeGrafter"/>
</dbReference>
<dbReference type="Gene3D" id="1.20.5.170">
    <property type="match status" value="1"/>
</dbReference>
<feature type="region of interest" description="Disordered" evidence="4">
    <location>
        <begin position="241"/>
        <end position="268"/>
    </location>
</feature>
<protein>
    <recommendedName>
        <fullName evidence="5">BZIP domain-containing protein</fullName>
    </recommendedName>
</protein>
<keyword evidence="3" id="KW-0175">Coiled coil</keyword>
<evidence type="ECO:0000259" key="5">
    <source>
        <dbReference type="PROSITE" id="PS00036"/>
    </source>
</evidence>
<dbReference type="PANTHER" id="PTHR40621:SF7">
    <property type="entry name" value="BZIP DOMAIN-CONTAINING PROTEIN"/>
    <property type="match status" value="1"/>
</dbReference>
<dbReference type="Proteomes" id="UP000076632">
    <property type="component" value="Unassembled WGS sequence"/>
</dbReference>
<feature type="compositionally biased region" description="Low complexity" evidence="4">
    <location>
        <begin position="531"/>
        <end position="541"/>
    </location>
</feature>
<organism evidence="6 7">
    <name type="scientific">Xylona heveae (strain CBS 132557 / TC161)</name>
    <dbReference type="NCBI Taxonomy" id="1328760"/>
    <lineage>
        <taxon>Eukaryota</taxon>
        <taxon>Fungi</taxon>
        <taxon>Dikarya</taxon>
        <taxon>Ascomycota</taxon>
        <taxon>Pezizomycotina</taxon>
        <taxon>Xylonomycetes</taxon>
        <taxon>Xylonales</taxon>
        <taxon>Xylonaceae</taxon>
        <taxon>Xylona</taxon>
    </lineage>
</organism>
<dbReference type="SMART" id="SM00338">
    <property type="entry name" value="BRLZ"/>
    <property type="match status" value="1"/>
</dbReference>
<evidence type="ECO:0000256" key="1">
    <source>
        <dbReference type="ARBA" id="ARBA00004123"/>
    </source>
</evidence>
<feature type="region of interest" description="Disordered" evidence="4">
    <location>
        <begin position="520"/>
        <end position="550"/>
    </location>
</feature>
<dbReference type="PROSITE" id="PS00036">
    <property type="entry name" value="BZIP_BASIC"/>
    <property type="match status" value="1"/>
</dbReference>
<feature type="domain" description="BZIP" evidence="5">
    <location>
        <begin position="67"/>
        <end position="82"/>
    </location>
</feature>
<feature type="compositionally biased region" description="Low complexity" evidence="4">
    <location>
        <begin position="465"/>
        <end position="474"/>
    </location>
</feature>
<sequence>MTTSIAPTPMLAPAPALAVKLSPAPSRAASPAVHSLPPSGIVTSKEWVIPPRPKPGRKPATDIPPTKRKAQNRAAQRAFRERRAARVGELEEQMKQIEDEADREQAEMQAQISQLQEEVDRFNGELVAWRSRAEGLEQALNHERELKERAEKEVEYLRRGQTTSTDAVPLPPRRNATRKPAVSATVPQQTHHHPTHHHETQHLQSEHAAAPMGCGGCSTNARCACIEQAFNISHITYPETTTSPVAPKRPHSPQNRVSKRTRRTSEPVKAEPVELEIDFTSRFTSLRARTSLSPDIIEVPSPSATVSPMAIPDPCGFCQDGTPCVCAELENANNQFTNVENEHDRERELENNRLAPLLAPFTPPPSDTDISNAHRQSISSSGLPQSLKPATLEPSSRHLAAPISSGKSSNPCANGPGTCAQCRADPNSTLFCKSLAASRAAGLGPPGGGCCGGGGASGGCCRSKGPPTTATNTRPAPPPAPENPAARDISLSCADAYTTLARHAHFDRATDELNSWIGKLHTTAVPPPPSSSNTSRNSNPPQTRPALEVEAASVMGVLKYFDRRFGRE</sequence>
<evidence type="ECO:0000256" key="2">
    <source>
        <dbReference type="ARBA" id="ARBA00023242"/>
    </source>
</evidence>
<evidence type="ECO:0000313" key="6">
    <source>
        <dbReference type="EMBL" id="KZF20304.1"/>
    </source>
</evidence>
<keyword evidence="2" id="KW-0539">Nucleus</keyword>
<gene>
    <name evidence="6" type="ORF">L228DRAFT_25679</name>
</gene>
<dbReference type="PANTHER" id="PTHR40621">
    <property type="entry name" value="TRANSCRIPTION FACTOR KAPC-RELATED"/>
    <property type="match status" value="1"/>
</dbReference>
<dbReference type="GeneID" id="28899080"/>
<evidence type="ECO:0000256" key="3">
    <source>
        <dbReference type="SAM" id="Coils"/>
    </source>
</evidence>
<feature type="region of interest" description="Disordered" evidence="4">
    <location>
        <begin position="22"/>
        <end position="75"/>
    </location>
</feature>
<dbReference type="InParanoid" id="A0A165ADM1"/>
<dbReference type="InterPro" id="IPR046347">
    <property type="entry name" value="bZIP_sf"/>
</dbReference>
<name>A0A165ADM1_XYLHT</name>
<dbReference type="GO" id="GO:0001228">
    <property type="term" value="F:DNA-binding transcription activator activity, RNA polymerase II-specific"/>
    <property type="evidence" value="ECO:0007669"/>
    <property type="project" value="TreeGrafter"/>
</dbReference>
<evidence type="ECO:0000313" key="7">
    <source>
        <dbReference type="Proteomes" id="UP000076632"/>
    </source>
</evidence>
<feature type="compositionally biased region" description="Polar residues" evidence="4">
    <location>
        <begin position="368"/>
        <end position="384"/>
    </location>
</feature>
<dbReference type="OMA" id="MEIDFTA"/>
<evidence type="ECO:0000256" key="4">
    <source>
        <dbReference type="SAM" id="MobiDB-lite"/>
    </source>
</evidence>
<proteinExistence type="predicted"/>
<dbReference type="SUPFAM" id="SSF57959">
    <property type="entry name" value="Leucine zipper domain"/>
    <property type="match status" value="1"/>
</dbReference>
<dbReference type="RefSeq" id="XP_018185859.1">
    <property type="nucleotide sequence ID" value="XM_018333943.1"/>
</dbReference>
<reference evidence="6 7" key="1">
    <citation type="journal article" date="2016" name="Fungal Biol.">
        <title>The genome of Xylona heveae provides a window into fungal endophytism.</title>
        <authorList>
            <person name="Gazis R."/>
            <person name="Kuo A."/>
            <person name="Riley R."/>
            <person name="LaButti K."/>
            <person name="Lipzen A."/>
            <person name="Lin J."/>
            <person name="Amirebrahimi M."/>
            <person name="Hesse C.N."/>
            <person name="Spatafora J.W."/>
            <person name="Henrissat B."/>
            <person name="Hainaut M."/>
            <person name="Grigoriev I.V."/>
            <person name="Hibbett D.S."/>
        </authorList>
    </citation>
    <scope>NUCLEOTIDE SEQUENCE [LARGE SCALE GENOMIC DNA]</scope>
    <source>
        <strain evidence="6 7">TC161</strain>
    </source>
</reference>
<dbReference type="OrthoDB" id="5374328at2759"/>
<dbReference type="InterPro" id="IPR050936">
    <property type="entry name" value="AP-1-like"/>
</dbReference>
<comment type="subcellular location">
    <subcellularLocation>
        <location evidence="1">Nucleus</location>
    </subcellularLocation>
</comment>
<accession>A0A165ADM1</accession>
<dbReference type="AlphaFoldDB" id="A0A165ADM1"/>
<keyword evidence="7" id="KW-1185">Reference proteome</keyword>
<dbReference type="STRING" id="1328760.A0A165ADM1"/>
<feature type="coiled-coil region" evidence="3">
    <location>
        <begin position="80"/>
        <end position="153"/>
    </location>
</feature>
<dbReference type="EMBL" id="KV407463">
    <property type="protein sequence ID" value="KZF20304.1"/>
    <property type="molecule type" value="Genomic_DNA"/>
</dbReference>